<evidence type="ECO:0000313" key="3">
    <source>
        <dbReference type="Proteomes" id="UP000824782"/>
    </source>
</evidence>
<evidence type="ECO:0000256" key="1">
    <source>
        <dbReference type="SAM" id="Phobius"/>
    </source>
</evidence>
<gene>
    <name evidence="2" type="ORF">GDO81_003499</name>
</gene>
<reference evidence="2" key="1">
    <citation type="thesis" date="2020" institute="ProQuest LLC" country="789 East Eisenhower Parkway, Ann Arbor, MI, USA">
        <title>Comparative Genomics and Chromosome Evolution.</title>
        <authorList>
            <person name="Mudd A.B."/>
        </authorList>
    </citation>
    <scope>NUCLEOTIDE SEQUENCE</scope>
    <source>
        <strain evidence="2">237g6f4</strain>
        <tissue evidence="2">Blood</tissue>
    </source>
</reference>
<feature type="transmembrane region" description="Helical" evidence="1">
    <location>
        <begin position="61"/>
        <end position="83"/>
    </location>
</feature>
<comment type="caution">
    <text evidence="2">The sequence shown here is derived from an EMBL/GenBank/DDBJ whole genome shotgun (WGS) entry which is preliminary data.</text>
</comment>
<accession>A0AAV7A065</accession>
<dbReference type="Proteomes" id="UP000824782">
    <property type="component" value="Unassembled WGS sequence"/>
</dbReference>
<protein>
    <submittedName>
        <fullName evidence="2">Uncharacterized protein</fullName>
    </submittedName>
</protein>
<organism evidence="2 3">
    <name type="scientific">Engystomops pustulosus</name>
    <name type="common">Tungara frog</name>
    <name type="synonym">Physalaemus pustulosus</name>
    <dbReference type="NCBI Taxonomy" id="76066"/>
    <lineage>
        <taxon>Eukaryota</taxon>
        <taxon>Metazoa</taxon>
        <taxon>Chordata</taxon>
        <taxon>Craniata</taxon>
        <taxon>Vertebrata</taxon>
        <taxon>Euteleostomi</taxon>
        <taxon>Amphibia</taxon>
        <taxon>Batrachia</taxon>
        <taxon>Anura</taxon>
        <taxon>Neobatrachia</taxon>
        <taxon>Hyloidea</taxon>
        <taxon>Leptodactylidae</taxon>
        <taxon>Leiuperinae</taxon>
        <taxon>Engystomops</taxon>
    </lineage>
</organism>
<name>A0AAV7A065_ENGPU</name>
<dbReference type="AlphaFoldDB" id="A0AAV7A065"/>
<keyword evidence="1" id="KW-0812">Transmembrane</keyword>
<sequence>MRCTTLLMNKNKSFPIGAVPISTLDLFPLLVYILSMGKSCMLDMGFRIGCTPHDMVAEQPIISVILHYGLTCTCVCASVFYLVL</sequence>
<keyword evidence="1" id="KW-0472">Membrane</keyword>
<keyword evidence="1" id="KW-1133">Transmembrane helix</keyword>
<feature type="transmembrane region" description="Helical" evidence="1">
    <location>
        <begin position="12"/>
        <end position="34"/>
    </location>
</feature>
<dbReference type="EMBL" id="WNYA01000010">
    <property type="protein sequence ID" value="KAG8553653.1"/>
    <property type="molecule type" value="Genomic_DNA"/>
</dbReference>
<proteinExistence type="predicted"/>
<evidence type="ECO:0000313" key="2">
    <source>
        <dbReference type="EMBL" id="KAG8553653.1"/>
    </source>
</evidence>
<keyword evidence="3" id="KW-1185">Reference proteome</keyword>